<dbReference type="CDD" id="cd05466">
    <property type="entry name" value="PBP2_LTTR_substrate"/>
    <property type="match status" value="1"/>
</dbReference>
<sequence length="296" mass="33656">MDIKHLKTFSTVAETGNFSHASQVLGYAQPTVSTHIQILEKELNVRLFERLAHKVTLTQEGQRLLYYAENILKLSYEAVEAISANDAVAGKITIGANESFSVVRLPSVIKHFIQKYPQVEISLKFGSVKGIHEQLQNNTVDVAFFLTREVSYPDLIIETLVTEPVVVVISPDHPFASRTSVDIREFEDQDLVVTQENCTYRAMIDEYLVEAKVHPRSHIEINNIQAIKQLVMSGLGITILPRISVEYEIAQNLLLEIPWTEHPLPVYTQIAYHKDKWLSPTILSFLEQTRSNFKKL</sequence>
<dbReference type="InterPro" id="IPR036390">
    <property type="entry name" value="WH_DNA-bd_sf"/>
</dbReference>
<accession>A0A0W8E293</accession>
<dbReference type="AlphaFoldDB" id="A0A0W8E293"/>
<evidence type="ECO:0000256" key="2">
    <source>
        <dbReference type="ARBA" id="ARBA00023015"/>
    </source>
</evidence>
<dbReference type="PROSITE" id="PS50931">
    <property type="entry name" value="HTH_LYSR"/>
    <property type="match status" value="1"/>
</dbReference>
<evidence type="ECO:0000256" key="3">
    <source>
        <dbReference type="ARBA" id="ARBA00023125"/>
    </source>
</evidence>
<comment type="caution">
    <text evidence="6">The sequence shown here is derived from an EMBL/GenBank/DDBJ whole genome shotgun (WGS) entry which is preliminary data.</text>
</comment>
<proteinExistence type="inferred from homology"/>
<dbReference type="GO" id="GO:0003700">
    <property type="term" value="F:DNA-binding transcription factor activity"/>
    <property type="evidence" value="ECO:0007669"/>
    <property type="project" value="InterPro"/>
</dbReference>
<comment type="similarity">
    <text evidence="1">Belongs to the LysR transcriptional regulatory family.</text>
</comment>
<dbReference type="PANTHER" id="PTHR30126">
    <property type="entry name" value="HTH-TYPE TRANSCRIPTIONAL REGULATOR"/>
    <property type="match status" value="1"/>
</dbReference>
<dbReference type="PRINTS" id="PR00039">
    <property type="entry name" value="HTHLYSR"/>
</dbReference>
<reference evidence="6" key="1">
    <citation type="journal article" date="2015" name="Proc. Natl. Acad. Sci. U.S.A.">
        <title>Networks of energetic and metabolic interactions define dynamics in microbial communities.</title>
        <authorList>
            <person name="Embree M."/>
            <person name="Liu J.K."/>
            <person name="Al-Bassam M.M."/>
            <person name="Zengler K."/>
        </authorList>
    </citation>
    <scope>NUCLEOTIDE SEQUENCE</scope>
</reference>
<feature type="domain" description="HTH lysR-type" evidence="5">
    <location>
        <begin position="1"/>
        <end position="58"/>
    </location>
</feature>
<dbReference type="Pfam" id="PF03466">
    <property type="entry name" value="LysR_substrate"/>
    <property type="match status" value="1"/>
</dbReference>
<organism evidence="6">
    <name type="scientific">hydrocarbon metagenome</name>
    <dbReference type="NCBI Taxonomy" id="938273"/>
    <lineage>
        <taxon>unclassified sequences</taxon>
        <taxon>metagenomes</taxon>
        <taxon>ecological metagenomes</taxon>
    </lineage>
</organism>
<dbReference type="InterPro" id="IPR000847">
    <property type="entry name" value="LysR_HTH_N"/>
</dbReference>
<dbReference type="Gene3D" id="3.40.190.290">
    <property type="match status" value="1"/>
</dbReference>
<dbReference type="Pfam" id="PF00126">
    <property type="entry name" value="HTH_1"/>
    <property type="match status" value="1"/>
</dbReference>
<dbReference type="GO" id="GO:0000976">
    <property type="term" value="F:transcription cis-regulatory region binding"/>
    <property type="evidence" value="ECO:0007669"/>
    <property type="project" value="TreeGrafter"/>
</dbReference>
<protein>
    <submittedName>
        <fullName evidence="6">Transcriptional regulator, lysr family</fullName>
    </submittedName>
</protein>
<dbReference type="SUPFAM" id="SSF46785">
    <property type="entry name" value="Winged helix' DNA-binding domain"/>
    <property type="match status" value="1"/>
</dbReference>
<dbReference type="FunFam" id="1.10.10.10:FF:000001">
    <property type="entry name" value="LysR family transcriptional regulator"/>
    <property type="match status" value="1"/>
</dbReference>
<dbReference type="InterPro" id="IPR005119">
    <property type="entry name" value="LysR_subst-bd"/>
</dbReference>
<name>A0A0W8E293_9ZZZZ</name>
<keyword evidence="2" id="KW-0805">Transcription regulation</keyword>
<evidence type="ECO:0000256" key="1">
    <source>
        <dbReference type="ARBA" id="ARBA00009437"/>
    </source>
</evidence>
<keyword evidence="3" id="KW-0238">DNA-binding</keyword>
<keyword evidence="4" id="KW-0804">Transcription</keyword>
<gene>
    <name evidence="6" type="ORF">ASZ90_019852</name>
</gene>
<dbReference type="EMBL" id="LNQE01001909">
    <property type="protein sequence ID" value="KUG02776.1"/>
    <property type="molecule type" value="Genomic_DNA"/>
</dbReference>
<evidence type="ECO:0000256" key="4">
    <source>
        <dbReference type="ARBA" id="ARBA00023163"/>
    </source>
</evidence>
<dbReference type="PANTHER" id="PTHR30126:SF100">
    <property type="entry name" value="LYSR-FAMILY TRANSCRIPTIONAL REGULATOR"/>
    <property type="match status" value="1"/>
</dbReference>
<dbReference type="SUPFAM" id="SSF53850">
    <property type="entry name" value="Periplasmic binding protein-like II"/>
    <property type="match status" value="1"/>
</dbReference>
<evidence type="ECO:0000313" key="6">
    <source>
        <dbReference type="EMBL" id="KUG02776.1"/>
    </source>
</evidence>
<evidence type="ECO:0000259" key="5">
    <source>
        <dbReference type="PROSITE" id="PS50931"/>
    </source>
</evidence>
<dbReference type="Gene3D" id="1.10.10.10">
    <property type="entry name" value="Winged helix-like DNA-binding domain superfamily/Winged helix DNA-binding domain"/>
    <property type="match status" value="1"/>
</dbReference>
<dbReference type="InterPro" id="IPR036388">
    <property type="entry name" value="WH-like_DNA-bd_sf"/>
</dbReference>